<dbReference type="AlphaFoldDB" id="A0A1E4TF01"/>
<keyword evidence="6" id="KW-1185">Reference proteome</keyword>
<feature type="domain" description="Phosphatidylinositol N-acetylglucosaminyltransferase subunit H conserved" evidence="4">
    <location>
        <begin position="147"/>
        <end position="204"/>
    </location>
</feature>
<evidence type="ECO:0000313" key="5">
    <source>
        <dbReference type="EMBL" id="ODV90287.1"/>
    </source>
</evidence>
<evidence type="ECO:0000256" key="1">
    <source>
        <dbReference type="ARBA" id="ARBA00004687"/>
    </source>
</evidence>
<dbReference type="Pfam" id="PF10181">
    <property type="entry name" value="PIG-H"/>
    <property type="match status" value="1"/>
</dbReference>
<dbReference type="InterPro" id="IPR019328">
    <property type="entry name" value="PIGH-H_dom"/>
</dbReference>
<gene>
    <name evidence="5" type="ORF">CANCADRAFT_104726</name>
</gene>
<keyword evidence="3" id="KW-0472">Membrane</keyword>
<accession>A0A1E4TF01</accession>
<feature type="transmembrane region" description="Helical" evidence="3">
    <location>
        <begin position="117"/>
        <end position="137"/>
    </location>
</feature>
<keyword evidence="3" id="KW-0812">Transmembrane</keyword>
<dbReference type="PANTHER" id="PTHR15231">
    <property type="entry name" value="PHOSPHATIDYLINOSITOL N-ACETYLGLUCOSAMINYLTRANSFERASE SUBUNIT H"/>
    <property type="match status" value="1"/>
</dbReference>
<protein>
    <recommendedName>
        <fullName evidence="4">Phosphatidylinositol N-acetylglucosaminyltransferase subunit H conserved domain-containing protein</fullName>
    </recommendedName>
</protein>
<proteinExistence type="inferred from homology"/>
<reference evidence="6" key="1">
    <citation type="submission" date="2016-02" db="EMBL/GenBank/DDBJ databases">
        <title>Comparative genomics of biotechnologically important yeasts.</title>
        <authorList>
            <consortium name="DOE Joint Genome Institute"/>
            <person name="Riley R."/>
            <person name="Haridas S."/>
            <person name="Wolfe K.H."/>
            <person name="Lopes M.R."/>
            <person name="Hittinger C.T."/>
            <person name="Goker M."/>
            <person name="Salamov A."/>
            <person name="Wisecaver J."/>
            <person name="Long T.M."/>
            <person name="Aerts A.L."/>
            <person name="Barry K."/>
            <person name="Choi C."/>
            <person name="Clum A."/>
            <person name="Coughlan A.Y."/>
            <person name="Deshpande S."/>
            <person name="Douglass A.P."/>
            <person name="Hanson S.J."/>
            <person name="Klenk H.-P."/>
            <person name="Labutti K."/>
            <person name="Lapidus A."/>
            <person name="Lindquist E."/>
            <person name="Lipzen A."/>
            <person name="Meier-Kolthoff J.P."/>
            <person name="Ohm R.A."/>
            <person name="Otillar R.P."/>
            <person name="Pangilinan J."/>
            <person name="Peng Y."/>
            <person name="Rokas A."/>
            <person name="Rosa C.A."/>
            <person name="Scheuner C."/>
            <person name="Sibirny A.A."/>
            <person name="Slot J.C."/>
            <person name="Stielow J.B."/>
            <person name="Sun H."/>
            <person name="Kurtzman C.P."/>
            <person name="Blackwell M."/>
            <person name="Jeffries T.W."/>
            <person name="Grigoriev I.V."/>
        </authorList>
    </citation>
    <scope>NUCLEOTIDE SEQUENCE [LARGE SCALE GENOMIC DNA]</scope>
    <source>
        <strain evidence="6">NRRL Y-17796</strain>
    </source>
</reference>
<dbReference type="InterPro" id="IPR044215">
    <property type="entry name" value="PIG-H"/>
</dbReference>
<dbReference type="OrthoDB" id="6256716at2759"/>
<feature type="transmembrane region" description="Helical" evidence="3">
    <location>
        <begin position="51"/>
        <end position="76"/>
    </location>
</feature>
<dbReference type="EMBL" id="KV453842">
    <property type="protein sequence ID" value="ODV90287.1"/>
    <property type="molecule type" value="Genomic_DNA"/>
</dbReference>
<dbReference type="Proteomes" id="UP000095023">
    <property type="component" value="Unassembled WGS sequence"/>
</dbReference>
<evidence type="ECO:0000256" key="3">
    <source>
        <dbReference type="SAM" id="Phobius"/>
    </source>
</evidence>
<keyword evidence="3" id="KW-1133">Transmembrane helix</keyword>
<comment type="similarity">
    <text evidence="2">Belongs to the PIGH family.</text>
</comment>
<evidence type="ECO:0000313" key="6">
    <source>
        <dbReference type="Proteomes" id="UP000095023"/>
    </source>
</evidence>
<evidence type="ECO:0000259" key="4">
    <source>
        <dbReference type="Pfam" id="PF10181"/>
    </source>
</evidence>
<comment type="pathway">
    <text evidence="1">Glycolipid biosynthesis; glycosylphosphatidylinositol-anchor biosynthesis.</text>
</comment>
<dbReference type="GO" id="GO:0000506">
    <property type="term" value="C:glycosylphosphatidylinositol-N-acetylglucosaminyltransferase (GPI-GnT) complex"/>
    <property type="evidence" value="ECO:0007669"/>
    <property type="project" value="InterPro"/>
</dbReference>
<dbReference type="GO" id="GO:0006506">
    <property type="term" value="P:GPI anchor biosynthetic process"/>
    <property type="evidence" value="ECO:0007669"/>
    <property type="project" value="InterPro"/>
</dbReference>
<organism evidence="5 6">
    <name type="scientific">Tortispora caseinolytica NRRL Y-17796</name>
    <dbReference type="NCBI Taxonomy" id="767744"/>
    <lineage>
        <taxon>Eukaryota</taxon>
        <taxon>Fungi</taxon>
        <taxon>Dikarya</taxon>
        <taxon>Ascomycota</taxon>
        <taxon>Saccharomycotina</taxon>
        <taxon>Trigonopsidomycetes</taxon>
        <taxon>Trigonopsidales</taxon>
        <taxon>Trigonopsidaceae</taxon>
        <taxon>Tortispora</taxon>
    </lineage>
</organism>
<name>A0A1E4TF01_9ASCO</name>
<sequence length="234" mass="26699">MYIDIVQPHESACIVSVSTRPKIGSRPYKPNDCLIVSSSSRPLPYTKTSTFIISVLYLFKFLIGALLLFKFIWTFVLSDFTASLLHLTPFLNVLRDLPPIQLLSSRYSPLFHRVSDITVFSSLLPNFLLITFIYFLFSLQIYKQVRVTAIRNVGIGIEYHSTWLGSPQNAFIPSDRLRGIFINEGFKGLTIQTYLLALCDNQSAAIELFPSLTLRRPAVEHIRHYICSTMQLDN</sequence>
<dbReference type="PANTHER" id="PTHR15231:SF1">
    <property type="entry name" value="PHOSPHATIDYLINOSITOL N-ACETYLGLUCOSAMINYLTRANSFERASE SUBUNIT H"/>
    <property type="match status" value="1"/>
</dbReference>
<evidence type="ECO:0000256" key="2">
    <source>
        <dbReference type="ARBA" id="ARBA00009610"/>
    </source>
</evidence>